<feature type="transmembrane region" description="Helical" evidence="7">
    <location>
        <begin position="328"/>
        <end position="351"/>
    </location>
</feature>
<accession>A0A1Z1EDU0</accession>
<feature type="transmembrane region" description="Helical" evidence="7">
    <location>
        <begin position="358"/>
        <end position="376"/>
    </location>
</feature>
<feature type="transmembrane region" description="Helical" evidence="7">
    <location>
        <begin position="9"/>
        <end position="28"/>
    </location>
</feature>
<feature type="transmembrane region" description="Helical" evidence="7">
    <location>
        <begin position="172"/>
        <end position="190"/>
    </location>
</feature>
<name>A0A1Z1EDU0_ESCAL</name>
<evidence type="ECO:0000256" key="7">
    <source>
        <dbReference type="SAM" id="Phobius"/>
    </source>
</evidence>
<feature type="transmembrane region" description="Helical" evidence="7">
    <location>
        <begin position="40"/>
        <end position="62"/>
    </location>
</feature>
<comment type="subcellular location">
    <subcellularLocation>
        <location evidence="1">Cell membrane</location>
        <topology evidence="1">Multi-pass membrane protein</topology>
    </subcellularLocation>
</comment>
<keyword evidence="4 7" id="KW-1133">Transmembrane helix</keyword>
<keyword evidence="2" id="KW-1003">Cell membrane</keyword>
<dbReference type="PANTHER" id="PTHR30250:SF11">
    <property type="entry name" value="O-ANTIGEN TRANSPORTER-RELATED"/>
    <property type="match status" value="1"/>
</dbReference>
<dbReference type="InterPro" id="IPR002797">
    <property type="entry name" value="Polysacc_synth"/>
</dbReference>
<dbReference type="PANTHER" id="PTHR30250">
    <property type="entry name" value="PST FAMILY PREDICTED COLANIC ACID TRANSPORTER"/>
    <property type="match status" value="1"/>
</dbReference>
<dbReference type="InterPro" id="IPR050833">
    <property type="entry name" value="Poly_Biosynth_Transport"/>
</dbReference>
<sequence length="422" mass="46993">MSIYKNSSIYLISNIFNALIPFMLLPVLTRNLTPYEYGQIAMFQILVSGLSSLTGLNTVGAANRRYYDVNSKNELAAYNTNCFYILILSCTILLLLSLLLSDLLSSLLTIPKNWIYLSVAVSGATFIIQFRLGQWQIRERAFWFGVLQISQGVVVSVLTIIFLIYMCQGASSRVNSLFIVSIVYALISLYSLHKSKLIIFTGINFSNIRDALYFGVPLIPHVLGIFCLSALDRVLINGVLGVSEAGIYMLAAQLSLGMTVFFDALNKALVPWLFNVLSLNDVNKINSLIRFTYLFFIVVAFLGGLSFWVGPFVVELVAGKAYLKAKDIIGWLCLGQAFNGMYLMVTNYLFYAKCTGKLSIVTISSGGANIVLLLILMKFSGITGVAIAFSISMFIRFLATWWLATKVCGFSWRMPIRRIIWG</sequence>
<keyword evidence="3 7" id="KW-0812">Transmembrane</keyword>
<reference evidence="8" key="1">
    <citation type="journal article" date="2017" name="Carbohydr. Res.">
        <title>Structures and gene clusters of the O-antigens of Escherichia albertii O3, O4, O6, and O7.</title>
        <authorList>
            <person name="Naumenko O.I."/>
            <person name="Zheng H."/>
            <person name="Senchenkova S.N."/>
            <person name="Wang H."/>
            <person name="Li Q."/>
            <person name="Shashkov A.S."/>
            <person name="Wang J."/>
            <person name="Knirel Y.A."/>
            <person name="Xiong Y."/>
        </authorList>
    </citation>
    <scope>NUCLEOTIDE SEQUENCE</scope>
    <source>
        <strain evidence="8">ZG141049</strain>
    </source>
</reference>
<dbReference type="GO" id="GO:0005886">
    <property type="term" value="C:plasma membrane"/>
    <property type="evidence" value="ECO:0007669"/>
    <property type="project" value="UniProtKB-SubCell"/>
</dbReference>
<organism evidence="8">
    <name type="scientific">Escherichia albertii</name>
    <dbReference type="NCBI Taxonomy" id="208962"/>
    <lineage>
        <taxon>Bacteria</taxon>
        <taxon>Pseudomonadati</taxon>
        <taxon>Pseudomonadota</taxon>
        <taxon>Gammaproteobacteria</taxon>
        <taxon>Enterobacterales</taxon>
        <taxon>Enterobacteriaceae</taxon>
        <taxon>Escherichia</taxon>
    </lineage>
</organism>
<feature type="transmembrane region" description="Helical" evidence="7">
    <location>
        <begin position="83"/>
        <end position="101"/>
    </location>
</feature>
<dbReference type="EMBL" id="KY574602">
    <property type="protein sequence ID" value="ARO73579.1"/>
    <property type="molecule type" value="Genomic_DNA"/>
</dbReference>
<feature type="transmembrane region" description="Helical" evidence="7">
    <location>
        <begin position="382"/>
        <end position="404"/>
    </location>
</feature>
<feature type="transmembrane region" description="Helical" evidence="7">
    <location>
        <begin position="287"/>
        <end position="308"/>
    </location>
</feature>
<evidence type="ECO:0000256" key="2">
    <source>
        <dbReference type="ARBA" id="ARBA00022475"/>
    </source>
</evidence>
<feature type="transmembrane region" description="Helical" evidence="7">
    <location>
        <begin position="142"/>
        <end position="166"/>
    </location>
</feature>
<evidence type="ECO:0000313" key="8">
    <source>
        <dbReference type="EMBL" id="ARO73579.1"/>
    </source>
</evidence>
<evidence type="ECO:0000256" key="3">
    <source>
        <dbReference type="ARBA" id="ARBA00022692"/>
    </source>
</evidence>
<evidence type="ECO:0000256" key="6">
    <source>
        <dbReference type="ARBA" id="ARBA00049738"/>
    </source>
</evidence>
<keyword evidence="5 7" id="KW-0472">Membrane</keyword>
<dbReference type="Pfam" id="PF01943">
    <property type="entry name" value="Polysacc_synt"/>
    <property type="match status" value="1"/>
</dbReference>
<dbReference type="RefSeq" id="WP_002461853.1">
    <property type="nucleotide sequence ID" value="NZ_BBVR01000018.1"/>
</dbReference>
<proteinExistence type="predicted"/>
<feature type="transmembrane region" description="Helical" evidence="7">
    <location>
        <begin position="211"/>
        <end position="231"/>
    </location>
</feature>
<evidence type="ECO:0000256" key="5">
    <source>
        <dbReference type="ARBA" id="ARBA00023136"/>
    </source>
</evidence>
<protein>
    <recommendedName>
        <fullName evidence="6">Putative O-antigen transporter</fullName>
    </recommendedName>
</protein>
<dbReference type="AlphaFoldDB" id="A0A1Z1EDU0"/>
<evidence type="ECO:0000256" key="1">
    <source>
        <dbReference type="ARBA" id="ARBA00004651"/>
    </source>
</evidence>
<evidence type="ECO:0000256" key="4">
    <source>
        <dbReference type="ARBA" id="ARBA00022989"/>
    </source>
</evidence>
<feature type="transmembrane region" description="Helical" evidence="7">
    <location>
        <begin position="113"/>
        <end position="130"/>
    </location>
</feature>